<comment type="caution">
    <text evidence="3">The sequence shown here is derived from an EMBL/GenBank/DDBJ whole genome shotgun (WGS) entry which is preliminary data.</text>
</comment>
<evidence type="ECO:0000259" key="2">
    <source>
        <dbReference type="SMART" id="SM00062"/>
    </source>
</evidence>
<proteinExistence type="predicted"/>
<evidence type="ECO:0000313" key="3">
    <source>
        <dbReference type="EMBL" id="MBC3880521.1"/>
    </source>
</evidence>
<dbReference type="Pfam" id="PF00497">
    <property type="entry name" value="SBP_bac_3"/>
    <property type="match status" value="1"/>
</dbReference>
<dbReference type="RefSeq" id="WP_186914974.1">
    <property type="nucleotide sequence ID" value="NZ_JACOFZ010000001.1"/>
</dbReference>
<organism evidence="3 4">
    <name type="scientific">Undibacterium nitidum</name>
    <dbReference type="NCBI Taxonomy" id="2762298"/>
    <lineage>
        <taxon>Bacteria</taxon>
        <taxon>Pseudomonadati</taxon>
        <taxon>Pseudomonadota</taxon>
        <taxon>Betaproteobacteria</taxon>
        <taxon>Burkholderiales</taxon>
        <taxon>Oxalobacteraceae</taxon>
        <taxon>Undibacterium</taxon>
    </lineage>
</organism>
<dbReference type="AlphaFoldDB" id="A0A923HMI3"/>
<keyword evidence="4" id="KW-1185">Reference proteome</keyword>
<dbReference type="PANTHER" id="PTHR35936">
    <property type="entry name" value="MEMBRANE-BOUND LYTIC MUREIN TRANSGLYCOSYLASE F"/>
    <property type="match status" value="1"/>
</dbReference>
<dbReference type="PANTHER" id="PTHR35936:SF35">
    <property type="entry name" value="L-CYSTINE-BINDING PROTEIN TCYJ"/>
    <property type="match status" value="1"/>
</dbReference>
<protein>
    <submittedName>
        <fullName evidence="3">Transporter substrate-binding domain-containing protein</fullName>
    </submittedName>
</protein>
<dbReference type="Gene3D" id="3.40.190.10">
    <property type="entry name" value="Periplasmic binding protein-like II"/>
    <property type="match status" value="2"/>
</dbReference>
<sequence length="295" mass="33275">MQIFGIQKREQLHKRKANIITLILVLLCWAIAFLPSSAKANESDYECGQIQVALLEVGTLFYKLPDGRFSGIDKDILDALSLRTNCQFKIRIESQARLWAQMREGSLDMSTSGIKTAEREKWAASIPYFSARNYALLNSALSTQEQTAQGFIANKNLKVAVIKGFQHGKRYNEFIDTLAKQGRIYEVADFASLLKLFNAKRVQCIFLIPTSYLDLSRQKNLPDNAVLRDWYPSDAFIAGLYLSKSKVSTKTVQLLQNTMSAMQADGSLERIFSRYVGDKLAKEMMLDTGPTTITQ</sequence>
<name>A0A923HMI3_9BURK</name>
<evidence type="ECO:0000256" key="1">
    <source>
        <dbReference type="ARBA" id="ARBA00022729"/>
    </source>
</evidence>
<feature type="domain" description="Solute-binding protein family 3/N-terminal" evidence="2">
    <location>
        <begin position="54"/>
        <end position="279"/>
    </location>
</feature>
<dbReference type="InterPro" id="IPR001638">
    <property type="entry name" value="Solute-binding_3/MltF_N"/>
</dbReference>
<evidence type="ECO:0000313" key="4">
    <source>
        <dbReference type="Proteomes" id="UP000627446"/>
    </source>
</evidence>
<gene>
    <name evidence="3" type="ORF">H8K36_03990</name>
</gene>
<reference evidence="3" key="1">
    <citation type="submission" date="2020-08" db="EMBL/GenBank/DDBJ databases">
        <title>Novel species isolated from subtropical streams in China.</title>
        <authorList>
            <person name="Lu H."/>
        </authorList>
    </citation>
    <scope>NUCLEOTIDE SEQUENCE</scope>
    <source>
        <strain evidence="3">LX22W</strain>
    </source>
</reference>
<dbReference type="SUPFAM" id="SSF53850">
    <property type="entry name" value="Periplasmic binding protein-like II"/>
    <property type="match status" value="1"/>
</dbReference>
<dbReference type="SMART" id="SM00062">
    <property type="entry name" value="PBPb"/>
    <property type="match status" value="1"/>
</dbReference>
<keyword evidence="1" id="KW-0732">Signal</keyword>
<accession>A0A923HMI3</accession>
<dbReference type="Proteomes" id="UP000627446">
    <property type="component" value="Unassembled WGS sequence"/>
</dbReference>
<dbReference type="EMBL" id="JACOFZ010000001">
    <property type="protein sequence ID" value="MBC3880521.1"/>
    <property type="molecule type" value="Genomic_DNA"/>
</dbReference>